<evidence type="ECO:0000256" key="1">
    <source>
        <dbReference type="SAM" id="MobiDB-lite"/>
    </source>
</evidence>
<feature type="region of interest" description="Disordered" evidence="1">
    <location>
        <begin position="1"/>
        <end position="77"/>
    </location>
</feature>
<evidence type="ECO:0000313" key="3">
    <source>
        <dbReference type="Proteomes" id="UP000658320"/>
    </source>
</evidence>
<feature type="compositionally biased region" description="Basic and acidic residues" evidence="1">
    <location>
        <begin position="1"/>
        <end position="20"/>
    </location>
</feature>
<gene>
    <name evidence="2" type="ORF">GCM10010251_11670</name>
</gene>
<organism evidence="2 3">
    <name type="scientific">Streptomyces aurantiogriseus</name>
    <dbReference type="NCBI Taxonomy" id="66870"/>
    <lineage>
        <taxon>Bacteria</taxon>
        <taxon>Bacillati</taxon>
        <taxon>Actinomycetota</taxon>
        <taxon>Actinomycetes</taxon>
        <taxon>Kitasatosporales</taxon>
        <taxon>Streptomycetaceae</taxon>
        <taxon>Streptomyces</taxon>
    </lineage>
</organism>
<name>A0A918BZV6_9ACTN</name>
<proteinExistence type="predicted"/>
<dbReference type="AlphaFoldDB" id="A0A918BZV6"/>
<sequence>MPSGQAKEREEQVIEMDKRASRLRVRSGATRIETPEGGDHRGSGGAGTRKTPEGEPGGEALLRKDGSNAEVARGTHT</sequence>
<dbReference type="Proteomes" id="UP000658320">
    <property type="component" value="Unassembled WGS sequence"/>
</dbReference>
<accession>A0A918BZV6</accession>
<dbReference type="EMBL" id="BMSX01000002">
    <property type="protein sequence ID" value="GGQ98160.1"/>
    <property type="molecule type" value="Genomic_DNA"/>
</dbReference>
<protein>
    <submittedName>
        <fullName evidence="2">Uncharacterized protein</fullName>
    </submittedName>
</protein>
<reference evidence="2" key="2">
    <citation type="submission" date="2020-09" db="EMBL/GenBank/DDBJ databases">
        <authorList>
            <person name="Sun Q."/>
            <person name="Ohkuma M."/>
        </authorList>
    </citation>
    <scope>NUCLEOTIDE SEQUENCE</scope>
    <source>
        <strain evidence="2">JCM 4346</strain>
    </source>
</reference>
<feature type="compositionally biased region" description="Basic and acidic residues" evidence="1">
    <location>
        <begin position="33"/>
        <end position="42"/>
    </location>
</feature>
<keyword evidence="3" id="KW-1185">Reference proteome</keyword>
<comment type="caution">
    <text evidence="2">The sequence shown here is derived from an EMBL/GenBank/DDBJ whole genome shotgun (WGS) entry which is preliminary data.</text>
</comment>
<reference evidence="2" key="1">
    <citation type="journal article" date="2014" name="Int. J. Syst. Evol. Microbiol.">
        <title>Complete genome sequence of Corynebacterium casei LMG S-19264T (=DSM 44701T), isolated from a smear-ripened cheese.</title>
        <authorList>
            <consortium name="US DOE Joint Genome Institute (JGI-PGF)"/>
            <person name="Walter F."/>
            <person name="Albersmeier A."/>
            <person name="Kalinowski J."/>
            <person name="Ruckert C."/>
        </authorList>
    </citation>
    <scope>NUCLEOTIDE SEQUENCE</scope>
    <source>
        <strain evidence="2">JCM 4346</strain>
    </source>
</reference>
<evidence type="ECO:0000313" key="2">
    <source>
        <dbReference type="EMBL" id="GGQ98160.1"/>
    </source>
</evidence>